<feature type="transmembrane region" description="Helical" evidence="1">
    <location>
        <begin position="196"/>
        <end position="219"/>
    </location>
</feature>
<keyword evidence="1" id="KW-0472">Membrane</keyword>
<keyword evidence="1" id="KW-1133">Transmembrane helix</keyword>
<feature type="transmembrane region" description="Helical" evidence="1">
    <location>
        <begin position="345"/>
        <end position="370"/>
    </location>
</feature>
<feature type="transmembrane region" description="Helical" evidence="1">
    <location>
        <begin position="504"/>
        <end position="525"/>
    </location>
</feature>
<feature type="transmembrane region" description="Helical" evidence="1">
    <location>
        <begin position="461"/>
        <end position="481"/>
    </location>
</feature>
<feature type="transmembrane region" description="Helical" evidence="1">
    <location>
        <begin position="297"/>
        <end position="315"/>
    </location>
</feature>
<feature type="transmembrane region" description="Helical" evidence="1">
    <location>
        <begin position="163"/>
        <end position="184"/>
    </location>
</feature>
<name>A0ABS6GQD4_9BACI</name>
<keyword evidence="1" id="KW-0812">Transmembrane</keyword>
<dbReference type="Proteomes" id="UP000812672">
    <property type="component" value="Unassembled WGS sequence"/>
</dbReference>
<proteinExistence type="predicted"/>
<dbReference type="RefSeq" id="WP_216687228.1">
    <property type="nucleotide sequence ID" value="NZ_CAUPKR010000017.1"/>
</dbReference>
<feature type="transmembrane region" description="Helical" evidence="1">
    <location>
        <begin position="21"/>
        <end position="41"/>
    </location>
</feature>
<evidence type="ECO:0000313" key="3">
    <source>
        <dbReference type="Proteomes" id="UP000812672"/>
    </source>
</evidence>
<keyword evidence="3" id="KW-1185">Reference proteome</keyword>
<protein>
    <submittedName>
        <fullName evidence="2">ABC transporter permease</fullName>
    </submittedName>
</protein>
<feature type="transmembrane region" description="Helical" evidence="1">
    <location>
        <begin position="82"/>
        <end position="102"/>
    </location>
</feature>
<sequence length="532" mass="58469">MSELFKRSFQLFKLTIRRDRIRASIWIFALAFFTLIIPGSFQNLYPDQQDRDAMAVTMENPAMVAMVGEGDLDNYTIGAMSAHQMVLITAVFVGIMSILLFVRHTRTDEEEGRVELIRALPVGRLATLHATTMYVVFVNVVLAVLVAIGLMVQPIESLGIEGALLYGATLGGTGICFTAVTALFTQLSDSSRGATGWSIGLLLFFYVLRAIGDIGSEALSLFSPLGWTTKTMIFTENHWWPIFLMLAFSFVVLLLAYRLNAKRDLEAGLFPSKPGKARASNNLLSPFGLAFRLQRTAFISWAVGMLLLGISYGSVLGDLDSFFQGNEMVEKILVQEEGYSIAEQFISIIMTVMGMIATIPALISMNKLYGEEKKSRLELLYAKPVSRKTMMGSYLLVAVINAFVSVILAGIGLWAAGSTVMDDPVSFGTMIGASLAYIPAMFVMIGLSALLIGLKPNVVSLTWVYLVYSFIIVYMGNLFQLDEWFSNVTPFGHVSQLPVDEFEVVPFFGLIGVAIVLVVAGLTFYSKRDIQG</sequence>
<evidence type="ECO:0000256" key="1">
    <source>
        <dbReference type="SAM" id="Phobius"/>
    </source>
</evidence>
<gene>
    <name evidence="2" type="ORF">KQ486_07550</name>
</gene>
<feature type="transmembrane region" description="Helical" evidence="1">
    <location>
        <begin position="239"/>
        <end position="257"/>
    </location>
</feature>
<feature type="transmembrane region" description="Helical" evidence="1">
    <location>
        <begin position="435"/>
        <end position="454"/>
    </location>
</feature>
<accession>A0ABS6GQD4</accession>
<evidence type="ECO:0000313" key="2">
    <source>
        <dbReference type="EMBL" id="MBU6080870.1"/>
    </source>
</evidence>
<feature type="transmembrane region" description="Helical" evidence="1">
    <location>
        <begin position="122"/>
        <end position="151"/>
    </location>
</feature>
<dbReference type="EMBL" id="JAHLZF010000009">
    <property type="protein sequence ID" value="MBU6080870.1"/>
    <property type="molecule type" value="Genomic_DNA"/>
</dbReference>
<feature type="transmembrane region" description="Helical" evidence="1">
    <location>
        <begin position="391"/>
        <end position="415"/>
    </location>
</feature>
<organism evidence="2 3">
    <name type="scientific">Allobacillus halotolerans</name>
    <dbReference type="NCBI Taxonomy" id="570278"/>
    <lineage>
        <taxon>Bacteria</taxon>
        <taxon>Bacillati</taxon>
        <taxon>Bacillota</taxon>
        <taxon>Bacilli</taxon>
        <taxon>Bacillales</taxon>
        <taxon>Bacillaceae</taxon>
        <taxon>Allobacillus</taxon>
    </lineage>
</organism>
<comment type="caution">
    <text evidence="2">The sequence shown here is derived from an EMBL/GenBank/DDBJ whole genome shotgun (WGS) entry which is preliminary data.</text>
</comment>
<reference evidence="2 3" key="1">
    <citation type="journal article" date="2011" name="Int. J. Syst. Evol. Microbiol.">
        <title>Allobacillus halotolerans gen. nov., sp. nov. isolated from shrimp paste.</title>
        <authorList>
            <person name="Sheu S.Y."/>
            <person name="Arun A.B."/>
            <person name="Jiang S.R."/>
            <person name="Young C.C."/>
            <person name="Chen W.M."/>
        </authorList>
    </citation>
    <scope>NUCLEOTIDE SEQUENCE [LARGE SCALE GENOMIC DNA]</scope>
    <source>
        <strain evidence="2 3">LMG 24826</strain>
    </source>
</reference>